<gene>
    <name evidence="7" type="ORF">ACMD2_08887</name>
</gene>
<dbReference type="SUPFAM" id="SSF53756">
    <property type="entry name" value="UDP-Glycosyltransferase/glycogen phosphorylase"/>
    <property type="match status" value="2"/>
</dbReference>
<dbReference type="PROSITE" id="PS00375">
    <property type="entry name" value="UDPGT"/>
    <property type="match status" value="1"/>
</dbReference>
<dbReference type="InterPro" id="IPR002213">
    <property type="entry name" value="UDP_glucos_trans"/>
</dbReference>
<accession>A0A199UXK4</accession>
<dbReference type="PANTHER" id="PTHR48047:SF45">
    <property type="entry name" value="SCOPOLETIN GLUCOSYLTRANSFERASE-LIKE"/>
    <property type="match status" value="1"/>
</dbReference>
<feature type="region of interest" description="Disordered" evidence="6">
    <location>
        <begin position="351"/>
        <end position="370"/>
    </location>
</feature>
<comment type="similarity">
    <text evidence="1 4">Belongs to the UDP-glycosyltransferase family.</text>
</comment>
<keyword evidence="3 4" id="KW-0808">Transferase</keyword>
<protein>
    <recommendedName>
        <fullName evidence="5">Glycosyltransferase</fullName>
        <ecNumber evidence="5">2.4.1.-</ecNumber>
    </recommendedName>
</protein>
<dbReference type="CDD" id="cd03784">
    <property type="entry name" value="GT1_Gtf-like"/>
    <property type="match status" value="1"/>
</dbReference>
<comment type="caution">
    <text evidence="7">The sequence shown here is derived from an EMBL/GenBank/DDBJ whole genome shotgun (WGS) entry which is preliminary data.</text>
</comment>
<evidence type="ECO:0000256" key="6">
    <source>
        <dbReference type="SAM" id="MobiDB-lite"/>
    </source>
</evidence>
<dbReference type="PANTHER" id="PTHR48047">
    <property type="entry name" value="GLYCOSYLTRANSFERASE"/>
    <property type="match status" value="1"/>
</dbReference>
<dbReference type="EC" id="2.4.1.-" evidence="5"/>
<dbReference type="InterPro" id="IPR035595">
    <property type="entry name" value="UDP_glycos_trans_CS"/>
</dbReference>
<evidence type="ECO:0000256" key="2">
    <source>
        <dbReference type="ARBA" id="ARBA00022676"/>
    </source>
</evidence>
<dbReference type="STRING" id="4615.A0A199UXK4"/>
<dbReference type="EMBL" id="LSRQ01004376">
    <property type="protein sequence ID" value="OAY69552.1"/>
    <property type="molecule type" value="Genomic_DNA"/>
</dbReference>
<evidence type="ECO:0000256" key="1">
    <source>
        <dbReference type="ARBA" id="ARBA00009995"/>
    </source>
</evidence>
<name>A0A199UXK4_ANACO</name>
<dbReference type="GO" id="GO:0035251">
    <property type="term" value="F:UDP-glucosyltransferase activity"/>
    <property type="evidence" value="ECO:0007669"/>
    <property type="project" value="TreeGrafter"/>
</dbReference>
<sequence length="595" mass="65483">MVTWPLYAEQFFNERLIVDVLRIGVPVGATMYAFLPAERPVIEGAQIETAVRKAMGGGEKAAEMRKRARELAEAAKRAMEPGGSSYVDLTNLIQDSDYLARRPLHVVFFPFMATGHMPPMVDMANLFAARGGVATTIVATPANAPLIDSRRLPGANISLRILPFPSPALTGLPPGIENIAELSDLDSVNRFMVAVPGLREPFSRLLREIRPVDAVISDYFFPWTIPVAEELGIPRLVFHGTGFFALCATAAPATPLGSSDTVVLGSLPSRVVMLRSQMPDRGKSPPAFRELFGEIATTEGRSFGTVVNSFYELEPDYIRHFREAMGHRAWHVGPIALFGRDGALLQRRLHPKEKQEDEEAQERKEQAYEPTGSSSYLIEWLDRNRPGSVIYVCFGSMGRLGATQLTQLAFGLEASGCPFIWVVRDSDDDDAEWLPHGFKERVEDRGLVLKGWAPQTLILGHPSVGGFITHCGWNSCLEGVVAGVPMVTWPLYAEQFFNERLIVDMLRIGMPVGATKFALLPEERPVIEGAQIKTVVRKAMGGGEEEAALAAAEMRRRARELAEAAKRAMEPGGSSYVDLANLIQELMDRRLAVKD</sequence>
<proteinExistence type="inferred from homology"/>
<reference evidence="7 8" key="1">
    <citation type="journal article" date="2016" name="DNA Res.">
        <title>The draft genome of MD-2 pineapple using hybrid error correction of long reads.</title>
        <authorList>
            <person name="Redwan R.M."/>
            <person name="Saidin A."/>
            <person name="Kumar S.V."/>
        </authorList>
    </citation>
    <scope>NUCLEOTIDE SEQUENCE [LARGE SCALE GENOMIC DNA]</scope>
    <source>
        <strain evidence="8">cv. MD2</strain>
        <tissue evidence="7">Leaf</tissue>
    </source>
</reference>
<keyword evidence="2 4" id="KW-0328">Glycosyltransferase</keyword>
<dbReference type="FunFam" id="3.40.50.2000:FF:000063">
    <property type="entry name" value="Glycosyltransferase"/>
    <property type="match status" value="1"/>
</dbReference>
<dbReference type="AlphaFoldDB" id="A0A199UXK4"/>
<evidence type="ECO:0000256" key="3">
    <source>
        <dbReference type="ARBA" id="ARBA00022679"/>
    </source>
</evidence>
<dbReference type="Proteomes" id="UP000092600">
    <property type="component" value="Unassembled WGS sequence"/>
</dbReference>
<dbReference type="Pfam" id="PF00201">
    <property type="entry name" value="UDPGT"/>
    <property type="match status" value="1"/>
</dbReference>
<dbReference type="Gene3D" id="3.40.50.2000">
    <property type="entry name" value="Glycogen Phosphorylase B"/>
    <property type="match status" value="3"/>
</dbReference>
<evidence type="ECO:0000256" key="4">
    <source>
        <dbReference type="RuleBase" id="RU003718"/>
    </source>
</evidence>
<evidence type="ECO:0000256" key="5">
    <source>
        <dbReference type="RuleBase" id="RU362057"/>
    </source>
</evidence>
<evidence type="ECO:0000313" key="8">
    <source>
        <dbReference type="Proteomes" id="UP000092600"/>
    </source>
</evidence>
<evidence type="ECO:0000313" key="7">
    <source>
        <dbReference type="EMBL" id="OAY69552.1"/>
    </source>
</evidence>
<organism evidence="7 8">
    <name type="scientific">Ananas comosus</name>
    <name type="common">Pineapple</name>
    <name type="synonym">Ananas ananas</name>
    <dbReference type="NCBI Taxonomy" id="4615"/>
    <lineage>
        <taxon>Eukaryota</taxon>
        <taxon>Viridiplantae</taxon>
        <taxon>Streptophyta</taxon>
        <taxon>Embryophyta</taxon>
        <taxon>Tracheophyta</taxon>
        <taxon>Spermatophyta</taxon>
        <taxon>Magnoliopsida</taxon>
        <taxon>Liliopsida</taxon>
        <taxon>Poales</taxon>
        <taxon>Bromeliaceae</taxon>
        <taxon>Bromelioideae</taxon>
        <taxon>Ananas</taxon>
    </lineage>
</organism>